<keyword evidence="2" id="KW-0961">Cell wall biogenesis/degradation</keyword>
<comment type="function">
    <text evidence="2">Causes loosening and extension of plant cell walls by disrupting non-covalent bonding between cellulose microfibrils and matrix glucans. No enzymatic activity has been found.</text>
</comment>
<evidence type="ECO:0000256" key="1">
    <source>
        <dbReference type="ARBA" id="ARBA00022525"/>
    </source>
</evidence>
<dbReference type="EnsemblPlants" id="EMT31282">
    <property type="protein sequence ID" value="EMT31282"/>
    <property type="gene ID" value="F775_12906"/>
</dbReference>
<comment type="similarity">
    <text evidence="2">Belongs to the expansin family. Expansin A subfamily.</text>
</comment>
<name>M8CUL6_AEGTA</name>
<dbReference type="InterPro" id="IPR007117">
    <property type="entry name" value="Expansin_CBD"/>
</dbReference>
<reference evidence="3" key="1">
    <citation type="submission" date="2015-06" db="UniProtKB">
        <authorList>
            <consortium name="EnsemblPlants"/>
        </authorList>
    </citation>
    <scope>IDENTIFICATION</scope>
</reference>
<dbReference type="Gene3D" id="2.60.40.760">
    <property type="entry name" value="Expansin, cellulose-binding-like domain"/>
    <property type="match status" value="1"/>
</dbReference>
<accession>M8CUL6</accession>
<evidence type="ECO:0000256" key="2">
    <source>
        <dbReference type="RuleBase" id="RU365023"/>
    </source>
</evidence>
<dbReference type="GO" id="GO:0016020">
    <property type="term" value="C:membrane"/>
    <property type="evidence" value="ECO:0007669"/>
    <property type="project" value="UniProtKB-SubCell"/>
</dbReference>
<keyword evidence="1 2" id="KW-0964">Secreted</keyword>
<dbReference type="SUPFAM" id="SSF49590">
    <property type="entry name" value="PHL pollen allergen"/>
    <property type="match status" value="1"/>
</dbReference>
<dbReference type="InterPro" id="IPR036908">
    <property type="entry name" value="RlpA-like_sf"/>
</dbReference>
<dbReference type="InterPro" id="IPR002963">
    <property type="entry name" value="Expansin"/>
</dbReference>
<dbReference type="GO" id="GO:0009664">
    <property type="term" value="P:plant-type cell wall organization"/>
    <property type="evidence" value="ECO:0007669"/>
    <property type="project" value="InterPro"/>
</dbReference>
<comment type="subcellular location">
    <subcellularLocation>
        <location evidence="2">Secreted</location>
        <location evidence="2">Cell wall</location>
    </subcellularLocation>
    <subcellularLocation>
        <location evidence="2">Membrane</location>
        <topology evidence="2">Peripheral membrane protein</topology>
    </subcellularLocation>
</comment>
<dbReference type="ExpressionAtlas" id="M8CUL6">
    <property type="expression patterns" value="baseline"/>
</dbReference>
<dbReference type="PANTHER" id="PTHR31867">
    <property type="entry name" value="EXPANSIN-A15"/>
    <property type="match status" value="1"/>
</dbReference>
<evidence type="ECO:0000313" key="3">
    <source>
        <dbReference type="EnsemblPlants" id="EMT31282"/>
    </source>
</evidence>
<dbReference type="PROSITE" id="PS50843">
    <property type="entry name" value="EXPANSIN_CBD"/>
    <property type="match status" value="1"/>
</dbReference>
<dbReference type="InterPro" id="IPR036749">
    <property type="entry name" value="Expansin_CBD_sf"/>
</dbReference>
<dbReference type="PRINTS" id="PR01226">
    <property type="entry name" value="EXPANSIN"/>
</dbReference>
<organism evidence="3">
    <name type="scientific">Aegilops tauschii</name>
    <name type="common">Tausch's goatgrass</name>
    <name type="synonym">Aegilops squarrosa</name>
    <dbReference type="NCBI Taxonomy" id="37682"/>
    <lineage>
        <taxon>Eukaryota</taxon>
        <taxon>Viridiplantae</taxon>
        <taxon>Streptophyta</taxon>
        <taxon>Embryophyta</taxon>
        <taxon>Tracheophyta</taxon>
        <taxon>Spermatophyta</taxon>
        <taxon>Magnoliopsida</taxon>
        <taxon>Liliopsida</taxon>
        <taxon>Poales</taxon>
        <taxon>Poaceae</taxon>
        <taxon>BOP clade</taxon>
        <taxon>Pooideae</taxon>
        <taxon>Triticodae</taxon>
        <taxon>Triticeae</taxon>
        <taxon>Triticinae</taxon>
        <taxon>Aegilops</taxon>
    </lineage>
</organism>
<protein>
    <recommendedName>
        <fullName evidence="2">Expansin</fullName>
    </recommendedName>
</protein>
<proteinExistence type="inferred from homology"/>
<sequence>MSQPTWETITIYQDGIVPVNYRRVPCQRSGGMRFTMKGNDYFELVTVGSKTDWMVMSRNWGANWQSNAYLNGQSMSFRVQTDDGRVVMADNVAPSNWWFGGTYTSWQQF</sequence>
<keyword evidence="2" id="KW-0134">Cell wall</keyword>
<dbReference type="SUPFAM" id="SSF50685">
    <property type="entry name" value="Barwin-like endoglucanases"/>
    <property type="match status" value="1"/>
</dbReference>
<dbReference type="Pfam" id="PF01357">
    <property type="entry name" value="Expansin_C"/>
    <property type="match status" value="1"/>
</dbReference>
<dbReference type="AlphaFoldDB" id="M8CUL6"/>